<dbReference type="EMBL" id="GGEC01007286">
    <property type="protein sequence ID" value="MBW87769.1"/>
    <property type="molecule type" value="Transcribed_RNA"/>
</dbReference>
<organism evidence="2">
    <name type="scientific">Rhizophora mucronata</name>
    <name type="common">Asiatic mangrove</name>
    <dbReference type="NCBI Taxonomy" id="61149"/>
    <lineage>
        <taxon>Eukaryota</taxon>
        <taxon>Viridiplantae</taxon>
        <taxon>Streptophyta</taxon>
        <taxon>Embryophyta</taxon>
        <taxon>Tracheophyta</taxon>
        <taxon>Spermatophyta</taxon>
        <taxon>Magnoliopsida</taxon>
        <taxon>eudicotyledons</taxon>
        <taxon>Gunneridae</taxon>
        <taxon>Pentapetalae</taxon>
        <taxon>rosids</taxon>
        <taxon>fabids</taxon>
        <taxon>Malpighiales</taxon>
        <taxon>Rhizophoraceae</taxon>
        <taxon>Rhizophora</taxon>
    </lineage>
</organism>
<accession>A0A2P2J2R8</accession>
<protein>
    <submittedName>
        <fullName evidence="2">Uncharacterized protein</fullName>
    </submittedName>
</protein>
<evidence type="ECO:0000313" key="2">
    <source>
        <dbReference type="EMBL" id="MBW87769.1"/>
    </source>
</evidence>
<reference evidence="2" key="1">
    <citation type="submission" date="2018-02" db="EMBL/GenBank/DDBJ databases">
        <title>Rhizophora mucronata_Transcriptome.</title>
        <authorList>
            <person name="Meera S.P."/>
            <person name="Sreeshan A."/>
            <person name="Augustine A."/>
        </authorList>
    </citation>
    <scope>NUCLEOTIDE SEQUENCE</scope>
    <source>
        <tissue evidence="2">Leaf</tissue>
    </source>
</reference>
<feature type="signal peptide" evidence="1">
    <location>
        <begin position="1"/>
        <end position="16"/>
    </location>
</feature>
<keyword evidence="1" id="KW-0732">Signal</keyword>
<feature type="chain" id="PRO_5015111154" evidence="1">
    <location>
        <begin position="17"/>
        <end position="28"/>
    </location>
</feature>
<sequence>MICLLVLNALKVSVLTYMVSECNFSCSS</sequence>
<dbReference type="AlphaFoldDB" id="A0A2P2J2R8"/>
<evidence type="ECO:0000256" key="1">
    <source>
        <dbReference type="SAM" id="SignalP"/>
    </source>
</evidence>
<proteinExistence type="predicted"/>
<name>A0A2P2J2R8_RHIMU</name>